<evidence type="ECO:0000313" key="1">
    <source>
        <dbReference type="EMBL" id="CAB4758338.1"/>
    </source>
</evidence>
<gene>
    <name evidence="1" type="ORF">UFOPK2837_00995</name>
</gene>
<accession>A0A6J6UH07</accession>
<dbReference type="AlphaFoldDB" id="A0A6J6UH07"/>
<protein>
    <submittedName>
        <fullName evidence="1">Unannotated protein</fullName>
    </submittedName>
</protein>
<reference evidence="1" key="1">
    <citation type="submission" date="2020-05" db="EMBL/GenBank/DDBJ databases">
        <authorList>
            <person name="Chiriac C."/>
            <person name="Salcher M."/>
            <person name="Ghai R."/>
            <person name="Kavagutti S V."/>
        </authorList>
    </citation>
    <scope>NUCLEOTIDE SEQUENCE</scope>
</reference>
<sequence>MKLLKGGKSDLAGIPILLEPDYRVSYDNVTVTDGQLRKLKAALDTASDMAKYARYRTWLYYANLKRWQGQGYHFHYESGEDSTSCTCGLTLNTYGSADQDIAVVISEAVAKKLEAIDLQDLQTIRQHRKLPTLRGISVAIIVGFIWREDLSSYLWTAICQQCGACEIEIFNVEAQEFVKIHNKVCGAIIGEGGE</sequence>
<name>A0A6J6UH07_9ZZZZ</name>
<organism evidence="1">
    <name type="scientific">freshwater metagenome</name>
    <dbReference type="NCBI Taxonomy" id="449393"/>
    <lineage>
        <taxon>unclassified sequences</taxon>
        <taxon>metagenomes</taxon>
        <taxon>ecological metagenomes</taxon>
    </lineage>
</organism>
<proteinExistence type="predicted"/>
<dbReference type="EMBL" id="CAEZZF010000104">
    <property type="protein sequence ID" value="CAB4758338.1"/>
    <property type="molecule type" value="Genomic_DNA"/>
</dbReference>